<dbReference type="AlphaFoldDB" id="K0T5E9"/>
<dbReference type="Proteomes" id="UP000266841">
    <property type="component" value="Unassembled WGS sequence"/>
</dbReference>
<gene>
    <name evidence="2" type="ORF">THAOC_06129</name>
</gene>
<feature type="region of interest" description="Disordered" evidence="1">
    <location>
        <begin position="1"/>
        <end position="29"/>
    </location>
</feature>
<reference evidence="2 3" key="1">
    <citation type="journal article" date="2012" name="Genome Biol.">
        <title>Genome and low-iron response of an oceanic diatom adapted to chronic iron limitation.</title>
        <authorList>
            <person name="Lommer M."/>
            <person name="Specht M."/>
            <person name="Roy A.S."/>
            <person name="Kraemer L."/>
            <person name="Andreson R."/>
            <person name="Gutowska M.A."/>
            <person name="Wolf J."/>
            <person name="Bergner S.V."/>
            <person name="Schilhabel M.B."/>
            <person name="Klostermeier U.C."/>
            <person name="Beiko R.G."/>
            <person name="Rosenstiel P."/>
            <person name="Hippler M."/>
            <person name="Laroche J."/>
        </authorList>
    </citation>
    <scope>NUCLEOTIDE SEQUENCE [LARGE SCALE GENOMIC DNA]</scope>
    <source>
        <strain evidence="2 3">CCMP1005</strain>
    </source>
</reference>
<comment type="caution">
    <text evidence="2">The sequence shown here is derived from an EMBL/GenBank/DDBJ whole genome shotgun (WGS) entry which is preliminary data.</text>
</comment>
<evidence type="ECO:0000313" key="3">
    <source>
        <dbReference type="Proteomes" id="UP000266841"/>
    </source>
</evidence>
<accession>K0T5E9</accession>
<feature type="compositionally biased region" description="Acidic residues" evidence="1">
    <location>
        <begin position="181"/>
        <end position="196"/>
    </location>
</feature>
<proteinExistence type="predicted"/>
<feature type="non-terminal residue" evidence="2">
    <location>
        <position position="378"/>
    </location>
</feature>
<sequence>MESNSSSPGVFGLLPAADDGAPGEANSAPPLFGPPPLLFLGLLAARPGLSLADEGTLSLLPPLIRSLALSRNDDGPAPDLRCVATDTPLAGDGLRAPRTGAGSAPLLLSPGPSSAAVYRLSAKARALCISSSMRRARSTPSDPPSSPSSSVEPDGPPADDGTPPRDVGVTESAAERAPDGGPDDDGLLPPDAEEEGGGGIPVAAVHGPPRLGQGVPDHDRHLVLGQVGAGAPPAPSSGSLPGRTAAASSSAGPRTPPAGYARGGSGRAGRQAGVLVEPARRRRVRQGRRVVALVVRRVGRQVRPVSGHHWSLELALTQVQFRDPSTVTRVGHRHHSEFSLARRIASVLLGPPAPVHVVPVAVGSLVCHPSQIPADPVP</sequence>
<organism evidence="2 3">
    <name type="scientific">Thalassiosira oceanica</name>
    <name type="common">Marine diatom</name>
    <dbReference type="NCBI Taxonomy" id="159749"/>
    <lineage>
        <taxon>Eukaryota</taxon>
        <taxon>Sar</taxon>
        <taxon>Stramenopiles</taxon>
        <taxon>Ochrophyta</taxon>
        <taxon>Bacillariophyta</taxon>
        <taxon>Coscinodiscophyceae</taxon>
        <taxon>Thalassiosirophycidae</taxon>
        <taxon>Thalassiosirales</taxon>
        <taxon>Thalassiosiraceae</taxon>
        <taxon>Thalassiosira</taxon>
    </lineage>
</organism>
<protein>
    <submittedName>
        <fullName evidence="2">Uncharacterized protein</fullName>
    </submittedName>
</protein>
<keyword evidence="3" id="KW-1185">Reference proteome</keyword>
<feature type="region of interest" description="Disordered" evidence="1">
    <location>
        <begin position="131"/>
        <end position="273"/>
    </location>
</feature>
<dbReference type="EMBL" id="AGNL01005985">
    <property type="protein sequence ID" value="EJK72349.1"/>
    <property type="molecule type" value="Genomic_DNA"/>
</dbReference>
<feature type="compositionally biased region" description="Low complexity" evidence="1">
    <location>
        <begin position="147"/>
        <end position="166"/>
    </location>
</feature>
<name>K0T5E9_THAOC</name>
<evidence type="ECO:0000313" key="2">
    <source>
        <dbReference type="EMBL" id="EJK72349.1"/>
    </source>
</evidence>
<evidence type="ECO:0000256" key="1">
    <source>
        <dbReference type="SAM" id="MobiDB-lite"/>
    </source>
</evidence>